<reference evidence="2 3" key="1">
    <citation type="journal article" date="2019" name="Nat. Ecol. Evol.">
        <title>Megaphylogeny resolves global patterns of mushroom evolution.</title>
        <authorList>
            <person name="Varga T."/>
            <person name="Krizsan K."/>
            <person name="Foldi C."/>
            <person name="Dima B."/>
            <person name="Sanchez-Garcia M."/>
            <person name="Sanchez-Ramirez S."/>
            <person name="Szollosi G.J."/>
            <person name="Szarkandi J.G."/>
            <person name="Papp V."/>
            <person name="Albert L."/>
            <person name="Andreopoulos W."/>
            <person name="Angelini C."/>
            <person name="Antonin V."/>
            <person name="Barry K.W."/>
            <person name="Bougher N.L."/>
            <person name="Buchanan P."/>
            <person name="Buyck B."/>
            <person name="Bense V."/>
            <person name="Catcheside P."/>
            <person name="Chovatia M."/>
            <person name="Cooper J."/>
            <person name="Damon W."/>
            <person name="Desjardin D."/>
            <person name="Finy P."/>
            <person name="Geml J."/>
            <person name="Haridas S."/>
            <person name="Hughes K."/>
            <person name="Justo A."/>
            <person name="Karasinski D."/>
            <person name="Kautmanova I."/>
            <person name="Kiss B."/>
            <person name="Kocsube S."/>
            <person name="Kotiranta H."/>
            <person name="LaButti K.M."/>
            <person name="Lechner B.E."/>
            <person name="Liimatainen K."/>
            <person name="Lipzen A."/>
            <person name="Lukacs Z."/>
            <person name="Mihaltcheva S."/>
            <person name="Morgado L.N."/>
            <person name="Niskanen T."/>
            <person name="Noordeloos M.E."/>
            <person name="Ohm R.A."/>
            <person name="Ortiz-Santana B."/>
            <person name="Ovrebo C."/>
            <person name="Racz N."/>
            <person name="Riley R."/>
            <person name="Savchenko A."/>
            <person name="Shiryaev A."/>
            <person name="Soop K."/>
            <person name="Spirin V."/>
            <person name="Szebenyi C."/>
            <person name="Tomsovsky M."/>
            <person name="Tulloss R.E."/>
            <person name="Uehling J."/>
            <person name="Grigoriev I.V."/>
            <person name="Vagvolgyi C."/>
            <person name="Papp T."/>
            <person name="Martin F.M."/>
            <person name="Miettinen O."/>
            <person name="Hibbett D.S."/>
            <person name="Nagy L.G."/>
        </authorList>
    </citation>
    <scope>NUCLEOTIDE SEQUENCE [LARGE SCALE GENOMIC DNA]</scope>
    <source>
        <strain evidence="2 3">CBS 962.96</strain>
    </source>
</reference>
<protein>
    <submittedName>
        <fullName evidence="2">Uncharacterized protein</fullName>
    </submittedName>
</protein>
<name>A0A4V4HGJ6_DENBC</name>
<dbReference type="EMBL" id="ML179125">
    <property type="protein sequence ID" value="THU99065.1"/>
    <property type="molecule type" value="Genomic_DNA"/>
</dbReference>
<feature type="compositionally biased region" description="Polar residues" evidence="1">
    <location>
        <begin position="48"/>
        <end position="57"/>
    </location>
</feature>
<dbReference type="AlphaFoldDB" id="A0A4V4HGJ6"/>
<sequence>MSPLTTPPSSPSPSPASSAPLPASASAGSAAAPPPISDSTATSPSSSNVQASGSPAQPSDIPGASRVTRSQKQFPKVKVQFPHQTRSTAGNVASGSTGTRKATASMPKPDGENGRPNRGGYALKQVLGWEEKDYKAAQKLVRKLVDTNLAGRVHLPFTSQPREKLDIVRTKMLEQFPALGSYRGQWATDDFIKSALKYRQTRVKKNRLIVQAAQGQAVAGLQQGSL</sequence>
<evidence type="ECO:0000313" key="2">
    <source>
        <dbReference type="EMBL" id="THU99065.1"/>
    </source>
</evidence>
<accession>A0A4V4HGJ6</accession>
<dbReference type="Proteomes" id="UP000297245">
    <property type="component" value="Unassembled WGS sequence"/>
</dbReference>
<gene>
    <name evidence="2" type="ORF">K435DRAFT_795222</name>
</gene>
<organism evidence="2 3">
    <name type="scientific">Dendrothele bispora (strain CBS 962.96)</name>
    <dbReference type="NCBI Taxonomy" id="1314807"/>
    <lineage>
        <taxon>Eukaryota</taxon>
        <taxon>Fungi</taxon>
        <taxon>Dikarya</taxon>
        <taxon>Basidiomycota</taxon>
        <taxon>Agaricomycotina</taxon>
        <taxon>Agaricomycetes</taxon>
        <taxon>Agaricomycetidae</taxon>
        <taxon>Agaricales</taxon>
        <taxon>Agaricales incertae sedis</taxon>
        <taxon>Dendrothele</taxon>
    </lineage>
</organism>
<feature type="region of interest" description="Disordered" evidence="1">
    <location>
        <begin position="1"/>
        <end position="119"/>
    </location>
</feature>
<evidence type="ECO:0000313" key="3">
    <source>
        <dbReference type="Proteomes" id="UP000297245"/>
    </source>
</evidence>
<feature type="compositionally biased region" description="Pro residues" evidence="1">
    <location>
        <begin position="1"/>
        <end position="14"/>
    </location>
</feature>
<dbReference type="OrthoDB" id="2686745at2759"/>
<keyword evidence="3" id="KW-1185">Reference proteome</keyword>
<feature type="compositionally biased region" description="Polar residues" evidence="1">
    <location>
        <begin position="82"/>
        <end position="102"/>
    </location>
</feature>
<evidence type="ECO:0000256" key="1">
    <source>
        <dbReference type="SAM" id="MobiDB-lite"/>
    </source>
</evidence>
<feature type="compositionally biased region" description="Low complexity" evidence="1">
    <location>
        <begin position="15"/>
        <end position="47"/>
    </location>
</feature>
<proteinExistence type="predicted"/>